<dbReference type="RefSeq" id="WP_181917593.1">
    <property type="nucleotide sequence ID" value="NZ_QRDZ01000006.1"/>
</dbReference>
<feature type="transmembrane region" description="Helical" evidence="7">
    <location>
        <begin position="102"/>
        <end position="122"/>
    </location>
</feature>
<protein>
    <submittedName>
        <fullName evidence="9">Carbohydrate ABC transporter membrane protein 1 (CUT1 family)</fullName>
    </submittedName>
</protein>
<keyword evidence="5 7" id="KW-1133">Transmembrane helix</keyword>
<dbReference type="PANTHER" id="PTHR30193:SF37">
    <property type="entry name" value="INNER MEMBRANE ABC TRANSPORTER PERMEASE PROTEIN YCJO"/>
    <property type="match status" value="1"/>
</dbReference>
<feature type="transmembrane region" description="Helical" evidence="7">
    <location>
        <begin position="69"/>
        <end position="90"/>
    </location>
</feature>
<evidence type="ECO:0000256" key="2">
    <source>
        <dbReference type="ARBA" id="ARBA00022448"/>
    </source>
</evidence>
<dbReference type="Pfam" id="PF00528">
    <property type="entry name" value="BPD_transp_1"/>
    <property type="match status" value="1"/>
</dbReference>
<gene>
    <name evidence="9" type="ORF">DFP98_106121</name>
</gene>
<dbReference type="Proteomes" id="UP000256977">
    <property type="component" value="Unassembled WGS sequence"/>
</dbReference>
<comment type="subcellular location">
    <subcellularLocation>
        <location evidence="1 7">Cell membrane</location>
        <topology evidence="1 7">Multi-pass membrane protein</topology>
    </subcellularLocation>
</comment>
<dbReference type="InterPro" id="IPR000515">
    <property type="entry name" value="MetI-like"/>
</dbReference>
<dbReference type="EMBL" id="QRDZ01000006">
    <property type="protein sequence ID" value="RED84250.1"/>
    <property type="molecule type" value="Genomic_DNA"/>
</dbReference>
<dbReference type="PROSITE" id="PS50928">
    <property type="entry name" value="ABC_TM1"/>
    <property type="match status" value="1"/>
</dbReference>
<evidence type="ECO:0000313" key="9">
    <source>
        <dbReference type="EMBL" id="RED84250.1"/>
    </source>
</evidence>
<proteinExistence type="inferred from homology"/>
<dbReference type="GO" id="GO:0005886">
    <property type="term" value="C:plasma membrane"/>
    <property type="evidence" value="ECO:0007669"/>
    <property type="project" value="UniProtKB-SubCell"/>
</dbReference>
<evidence type="ECO:0000256" key="6">
    <source>
        <dbReference type="ARBA" id="ARBA00023136"/>
    </source>
</evidence>
<dbReference type="InterPro" id="IPR035906">
    <property type="entry name" value="MetI-like_sf"/>
</dbReference>
<dbReference type="Gene3D" id="1.10.3720.10">
    <property type="entry name" value="MetI-like"/>
    <property type="match status" value="1"/>
</dbReference>
<dbReference type="CDD" id="cd06261">
    <property type="entry name" value="TM_PBP2"/>
    <property type="match status" value="1"/>
</dbReference>
<evidence type="ECO:0000259" key="8">
    <source>
        <dbReference type="PROSITE" id="PS50928"/>
    </source>
</evidence>
<dbReference type="AlphaFoldDB" id="A0A3D9KDM8"/>
<comment type="caution">
    <text evidence="9">The sequence shown here is derived from an EMBL/GenBank/DDBJ whole genome shotgun (WGS) entry which is preliminary data.</text>
</comment>
<feature type="transmembrane region" description="Helical" evidence="7">
    <location>
        <begin position="9"/>
        <end position="32"/>
    </location>
</feature>
<feature type="transmembrane region" description="Helical" evidence="7">
    <location>
        <begin position="152"/>
        <end position="175"/>
    </location>
</feature>
<feature type="domain" description="ABC transmembrane type-1" evidence="8">
    <location>
        <begin position="65"/>
        <end position="279"/>
    </location>
</feature>
<evidence type="ECO:0000256" key="5">
    <source>
        <dbReference type="ARBA" id="ARBA00022989"/>
    </source>
</evidence>
<keyword evidence="6 7" id="KW-0472">Membrane</keyword>
<comment type="similarity">
    <text evidence="7">Belongs to the binding-protein-dependent transport system permease family.</text>
</comment>
<feature type="transmembrane region" description="Helical" evidence="7">
    <location>
        <begin position="206"/>
        <end position="226"/>
    </location>
</feature>
<organism evidence="9 10">
    <name type="scientific">Cohnella phaseoli</name>
    <dbReference type="NCBI Taxonomy" id="456490"/>
    <lineage>
        <taxon>Bacteria</taxon>
        <taxon>Bacillati</taxon>
        <taxon>Bacillota</taxon>
        <taxon>Bacilli</taxon>
        <taxon>Bacillales</taxon>
        <taxon>Paenibacillaceae</taxon>
        <taxon>Cohnella</taxon>
    </lineage>
</organism>
<dbReference type="InterPro" id="IPR051393">
    <property type="entry name" value="ABC_transporter_permease"/>
</dbReference>
<evidence type="ECO:0000256" key="1">
    <source>
        <dbReference type="ARBA" id="ARBA00004651"/>
    </source>
</evidence>
<evidence type="ECO:0000256" key="7">
    <source>
        <dbReference type="RuleBase" id="RU363032"/>
    </source>
</evidence>
<keyword evidence="3" id="KW-1003">Cell membrane</keyword>
<evidence type="ECO:0000256" key="3">
    <source>
        <dbReference type="ARBA" id="ARBA00022475"/>
    </source>
</evidence>
<reference evidence="9 10" key="1">
    <citation type="submission" date="2018-07" db="EMBL/GenBank/DDBJ databases">
        <title>Genomic Encyclopedia of Type Strains, Phase III (KMG-III): the genomes of soil and plant-associated and newly described type strains.</title>
        <authorList>
            <person name="Whitman W."/>
        </authorList>
    </citation>
    <scope>NUCLEOTIDE SEQUENCE [LARGE SCALE GENOMIC DNA]</scope>
    <source>
        <strain evidence="9 10">CECT 7287</strain>
    </source>
</reference>
<keyword evidence="10" id="KW-1185">Reference proteome</keyword>
<feature type="transmembrane region" description="Helical" evidence="7">
    <location>
        <begin position="260"/>
        <end position="283"/>
    </location>
</feature>
<dbReference type="SUPFAM" id="SSF161098">
    <property type="entry name" value="MetI-like"/>
    <property type="match status" value="1"/>
</dbReference>
<keyword evidence="2 7" id="KW-0813">Transport</keyword>
<keyword evidence="4 7" id="KW-0812">Transmembrane</keyword>
<dbReference type="GO" id="GO:0055085">
    <property type="term" value="P:transmembrane transport"/>
    <property type="evidence" value="ECO:0007669"/>
    <property type="project" value="InterPro"/>
</dbReference>
<evidence type="ECO:0000313" key="10">
    <source>
        <dbReference type="Proteomes" id="UP000256977"/>
    </source>
</evidence>
<dbReference type="PANTHER" id="PTHR30193">
    <property type="entry name" value="ABC TRANSPORTER PERMEASE PROTEIN"/>
    <property type="match status" value="1"/>
</dbReference>
<name>A0A3D9KDM8_9BACL</name>
<sequence length="290" mass="32674">MKRTGIDGVFLLPAFLVFTIFLAYPVLSSFYYSMTDWNGLSPTIDFIGLDNFRKLLHDKDVWKGLQNTLLIALFVTVLQNVIGLLLALGLQKTGFVQRLLRAWYLLPALLSPLAIGYIWSYMYNPQFGVINTILEFVGLSDWTQDWLGDRRLAIYSVIGANLWQWVAFSMIIYVAGLQSIPRDMYEAADIDGAGAFSRFKNITFPLVAPAFTVNIVVTMIVGLKLFDLIFIMTNGGPGGSTENLAVMLYRQAFALNRMGYANAIALLMFAMILVFSLVQIALLRRREVEY</sequence>
<accession>A0A3D9KDM8</accession>
<evidence type="ECO:0000256" key="4">
    <source>
        <dbReference type="ARBA" id="ARBA00022692"/>
    </source>
</evidence>